<dbReference type="KEGG" id="lyd:D7I47_10250"/>
<dbReference type="Pfam" id="PF10611">
    <property type="entry name" value="DUF2469"/>
    <property type="match status" value="1"/>
</dbReference>
<gene>
    <name evidence="1" type="ORF">D7I47_10250</name>
</gene>
<dbReference type="Proteomes" id="UP000278886">
    <property type="component" value="Chromosome"/>
</dbReference>
<keyword evidence="2" id="KW-1185">Reference proteome</keyword>
<evidence type="ECO:0000313" key="1">
    <source>
        <dbReference type="EMBL" id="AYF98604.1"/>
    </source>
</evidence>
<dbReference type="RefSeq" id="WP_120762951.1">
    <property type="nucleotide sequence ID" value="NZ_CP032630.1"/>
</dbReference>
<name>A0A387B4N2_9MICO</name>
<dbReference type="EMBL" id="CP032630">
    <property type="protein sequence ID" value="AYF98604.1"/>
    <property type="molecule type" value="Genomic_DNA"/>
</dbReference>
<proteinExistence type="predicted"/>
<protein>
    <submittedName>
        <fullName evidence="1">DUF2469 family protein</fullName>
    </submittedName>
</protein>
<sequence length="107" mass="13145">MDEDDFDDYDREVELALYREYRDVVGQFKYVIETERRFYLANDVTLERHDTEHDFYFELTMNDVWVWDVYRSDRFVKSVRVLTFKDVNVEVRGDKDLELPKELALDE</sequence>
<dbReference type="AlphaFoldDB" id="A0A387B4N2"/>
<reference evidence="2" key="1">
    <citation type="submission" date="2018-09" db="EMBL/GenBank/DDBJ databases">
        <title>Genome sequencing of strain 2DFWR-13.</title>
        <authorList>
            <person name="Heo J."/>
            <person name="Kim S.-J."/>
            <person name="Kwon S.-W."/>
        </authorList>
    </citation>
    <scope>NUCLEOTIDE SEQUENCE [LARGE SCALE GENOMIC DNA]</scope>
    <source>
        <strain evidence="2">2DFWR-13</strain>
    </source>
</reference>
<evidence type="ECO:0000313" key="2">
    <source>
        <dbReference type="Proteomes" id="UP000278886"/>
    </source>
</evidence>
<organism evidence="1 2">
    <name type="scientific">Protaetiibacter intestinalis</name>
    <dbReference type="NCBI Taxonomy" id="2419774"/>
    <lineage>
        <taxon>Bacteria</taxon>
        <taxon>Bacillati</taxon>
        <taxon>Actinomycetota</taxon>
        <taxon>Actinomycetes</taxon>
        <taxon>Micrococcales</taxon>
        <taxon>Microbacteriaceae</taxon>
        <taxon>Protaetiibacter</taxon>
    </lineage>
</organism>
<dbReference type="InterPro" id="IPR019592">
    <property type="entry name" value="DUF2469"/>
</dbReference>
<dbReference type="OrthoDB" id="3213600at2"/>
<accession>A0A387B4N2</accession>